<gene>
    <name evidence="6" type="ORF">ACFPOF_13105</name>
</gene>
<evidence type="ECO:0000259" key="5">
    <source>
        <dbReference type="PROSITE" id="PS51935"/>
    </source>
</evidence>
<dbReference type="InterPro" id="IPR051202">
    <property type="entry name" value="Peptidase_C40"/>
</dbReference>
<dbReference type="Gene3D" id="3.90.1720.10">
    <property type="entry name" value="endopeptidase domain like (from Nostoc punctiforme)"/>
    <property type="match status" value="1"/>
</dbReference>
<comment type="similarity">
    <text evidence="1">Belongs to the peptidase C40 family.</text>
</comment>
<proteinExistence type="inferred from homology"/>
<dbReference type="SUPFAM" id="SSF54001">
    <property type="entry name" value="Cysteine proteinases"/>
    <property type="match status" value="1"/>
</dbReference>
<evidence type="ECO:0000256" key="2">
    <source>
        <dbReference type="ARBA" id="ARBA00022670"/>
    </source>
</evidence>
<evidence type="ECO:0000256" key="3">
    <source>
        <dbReference type="ARBA" id="ARBA00022801"/>
    </source>
</evidence>
<dbReference type="InterPro" id="IPR000064">
    <property type="entry name" value="NLP_P60_dom"/>
</dbReference>
<reference evidence="7" key="1">
    <citation type="journal article" date="2019" name="Int. J. Syst. Evol. Microbiol.">
        <title>The Global Catalogue of Microorganisms (GCM) 10K type strain sequencing project: providing services to taxonomists for standard genome sequencing and annotation.</title>
        <authorList>
            <consortium name="The Broad Institute Genomics Platform"/>
            <consortium name="The Broad Institute Genome Sequencing Center for Infectious Disease"/>
            <person name="Wu L."/>
            <person name="Ma J."/>
        </authorList>
    </citation>
    <scope>NUCLEOTIDE SEQUENCE [LARGE SCALE GENOMIC DNA]</scope>
    <source>
        <strain evidence="7">CGMCC 1.18575</strain>
    </source>
</reference>
<evidence type="ECO:0000256" key="1">
    <source>
        <dbReference type="ARBA" id="ARBA00007074"/>
    </source>
</evidence>
<keyword evidence="3" id="KW-0378">Hydrolase</keyword>
<dbReference type="RefSeq" id="WP_378133271.1">
    <property type="nucleotide sequence ID" value="NZ_JBHSMI010000025.1"/>
</dbReference>
<protein>
    <submittedName>
        <fullName evidence="6">C40 family peptidase</fullName>
    </submittedName>
</protein>
<keyword evidence="7" id="KW-1185">Reference proteome</keyword>
<dbReference type="PANTHER" id="PTHR47053">
    <property type="entry name" value="MUREIN DD-ENDOPEPTIDASE MEPH-RELATED"/>
    <property type="match status" value="1"/>
</dbReference>
<dbReference type="Proteomes" id="UP001596113">
    <property type="component" value="Unassembled WGS sequence"/>
</dbReference>
<keyword evidence="4" id="KW-0788">Thiol protease</keyword>
<dbReference type="PANTHER" id="PTHR47053:SF1">
    <property type="entry name" value="MUREIN DD-ENDOPEPTIDASE MEPH-RELATED"/>
    <property type="match status" value="1"/>
</dbReference>
<dbReference type="PROSITE" id="PS51935">
    <property type="entry name" value="NLPC_P60"/>
    <property type="match status" value="1"/>
</dbReference>
<dbReference type="EMBL" id="JBHSMI010000025">
    <property type="protein sequence ID" value="MFC5403675.1"/>
    <property type="molecule type" value="Genomic_DNA"/>
</dbReference>
<sequence>MIRTKGWLRRIAVVGLSATIAFVGTAIGGSQRAEAAQATSKQATSKADKIISLGKKYIGVKYKFGATPGSTKAFDCSSFTQYVFGESGIELARVSSTQATEGVKIARKDLKKGDLVFFRVPRTGSKIGHVAIYIGNNKILHTYSSTGVTISSLGEKYWNTRYITARRVL</sequence>
<organism evidence="6 7">
    <name type="scientific">Cohnella soli</name>
    <dbReference type="NCBI Taxonomy" id="425005"/>
    <lineage>
        <taxon>Bacteria</taxon>
        <taxon>Bacillati</taxon>
        <taxon>Bacillota</taxon>
        <taxon>Bacilli</taxon>
        <taxon>Bacillales</taxon>
        <taxon>Paenibacillaceae</taxon>
        <taxon>Cohnella</taxon>
    </lineage>
</organism>
<accession>A0ABW0HR08</accession>
<comment type="caution">
    <text evidence="6">The sequence shown here is derived from an EMBL/GenBank/DDBJ whole genome shotgun (WGS) entry which is preliminary data.</text>
</comment>
<name>A0ABW0HR08_9BACL</name>
<dbReference type="InterPro" id="IPR038765">
    <property type="entry name" value="Papain-like_cys_pep_sf"/>
</dbReference>
<evidence type="ECO:0000313" key="6">
    <source>
        <dbReference type="EMBL" id="MFC5403675.1"/>
    </source>
</evidence>
<evidence type="ECO:0000256" key="4">
    <source>
        <dbReference type="ARBA" id="ARBA00022807"/>
    </source>
</evidence>
<feature type="domain" description="NlpC/P60" evidence="5">
    <location>
        <begin position="44"/>
        <end position="169"/>
    </location>
</feature>
<keyword evidence="2" id="KW-0645">Protease</keyword>
<dbReference type="Pfam" id="PF00877">
    <property type="entry name" value="NLPC_P60"/>
    <property type="match status" value="1"/>
</dbReference>
<evidence type="ECO:0000313" key="7">
    <source>
        <dbReference type="Proteomes" id="UP001596113"/>
    </source>
</evidence>